<evidence type="ECO:0000256" key="5">
    <source>
        <dbReference type="SAM" id="Phobius"/>
    </source>
</evidence>
<gene>
    <name evidence="6" type="ORF">KHX13_02605</name>
</gene>
<feature type="transmembrane region" description="Helical" evidence="5">
    <location>
        <begin position="364"/>
        <end position="383"/>
    </location>
</feature>
<dbReference type="GO" id="GO:0005384">
    <property type="term" value="F:manganese ion transmembrane transporter activity"/>
    <property type="evidence" value="ECO:0007669"/>
    <property type="project" value="TreeGrafter"/>
</dbReference>
<feature type="transmembrane region" description="Helical" evidence="5">
    <location>
        <begin position="306"/>
        <end position="323"/>
    </location>
</feature>
<name>A0A943I471_9FIRM</name>
<dbReference type="Pfam" id="PF01566">
    <property type="entry name" value="Nramp"/>
    <property type="match status" value="1"/>
</dbReference>
<evidence type="ECO:0000256" key="2">
    <source>
        <dbReference type="ARBA" id="ARBA00022692"/>
    </source>
</evidence>
<evidence type="ECO:0000256" key="1">
    <source>
        <dbReference type="ARBA" id="ARBA00004141"/>
    </source>
</evidence>
<organism evidence="6 7">
    <name type="scientific">Acidaminococcus intestini</name>
    <dbReference type="NCBI Taxonomy" id="187327"/>
    <lineage>
        <taxon>Bacteria</taxon>
        <taxon>Bacillati</taxon>
        <taxon>Bacillota</taxon>
        <taxon>Negativicutes</taxon>
        <taxon>Acidaminococcales</taxon>
        <taxon>Acidaminococcaceae</taxon>
        <taxon>Acidaminococcus</taxon>
    </lineage>
</organism>
<comment type="caution">
    <text evidence="6">The sequence shown here is derived from an EMBL/GenBank/DDBJ whole genome shotgun (WGS) entry which is preliminary data.</text>
</comment>
<feature type="transmembrane region" description="Helical" evidence="5">
    <location>
        <begin position="329"/>
        <end position="352"/>
    </location>
</feature>
<evidence type="ECO:0000313" key="7">
    <source>
        <dbReference type="Proteomes" id="UP000754226"/>
    </source>
</evidence>
<keyword evidence="3 5" id="KW-1133">Transmembrane helix</keyword>
<evidence type="ECO:0000256" key="4">
    <source>
        <dbReference type="ARBA" id="ARBA00023136"/>
    </source>
</evidence>
<feature type="transmembrane region" description="Helical" evidence="5">
    <location>
        <begin position="109"/>
        <end position="130"/>
    </location>
</feature>
<dbReference type="EMBL" id="JAGZCZ010000003">
    <property type="protein sequence ID" value="MBS5519216.1"/>
    <property type="molecule type" value="Genomic_DNA"/>
</dbReference>
<keyword evidence="4 5" id="KW-0472">Membrane</keyword>
<keyword evidence="2 5" id="KW-0812">Transmembrane</keyword>
<dbReference type="InterPro" id="IPR001046">
    <property type="entry name" value="NRAMP_fam"/>
</dbReference>
<dbReference type="PANTHER" id="PTHR11706:SF2">
    <property type="entry name" value="TRANSPORTER PROTEIN"/>
    <property type="match status" value="1"/>
</dbReference>
<proteinExistence type="predicted"/>
<protein>
    <submittedName>
        <fullName evidence="6">Divalent metal cation transporter</fullName>
    </submittedName>
</protein>
<reference evidence="6" key="1">
    <citation type="submission" date="2021-02" db="EMBL/GenBank/DDBJ databases">
        <title>Infant gut strain persistence is associated with maternal origin, phylogeny, and functional potential including surface adhesion and iron acquisition.</title>
        <authorList>
            <person name="Lou Y.C."/>
        </authorList>
    </citation>
    <scope>NUCLEOTIDE SEQUENCE</scope>
    <source>
        <strain evidence="6">L3_106_000M1_dasL3_106_000M1_concoct_15</strain>
    </source>
</reference>
<accession>A0A943I471</accession>
<feature type="transmembrane region" description="Helical" evidence="5">
    <location>
        <begin position="180"/>
        <end position="200"/>
    </location>
</feature>
<dbReference type="GO" id="GO:0034755">
    <property type="term" value="P:iron ion transmembrane transport"/>
    <property type="evidence" value="ECO:0007669"/>
    <property type="project" value="TreeGrafter"/>
</dbReference>
<dbReference type="AlphaFoldDB" id="A0A943I471"/>
<dbReference type="GO" id="GO:0015086">
    <property type="term" value="F:cadmium ion transmembrane transporter activity"/>
    <property type="evidence" value="ECO:0007669"/>
    <property type="project" value="TreeGrafter"/>
</dbReference>
<feature type="transmembrane region" description="Helical" evidence="5">
    <location>
        <begin position="142"/>
        <end position="160"/>
    </location>
</feature>
<feature type="transmembrane region" description="Helical" evidence="5">
    <location>
        <begin position="42"/>
        <end position="63"/>
    </location>
</feature>
<dbReference type="PANTHER" id="PTHR11706">
    <property type="entry name" value="SOLUTE CARRIER PROTEIN FAMILY 11 MEMBER"/>
    <property type="match status" value="1"/>
</dbReference>
<dbReference type="GO" id="GO:0005886">
    <property type="term" value="C:plasma membrane"/>
    <property type="evidence" value="ECO:0007669"/>
    <property type="project" value="TreeGrafter"/>
</dbReference>
<dbReference type="Proteomes" id="UP000754226">
    <property type="component" value="Unassembled WGS sequence"/>
</dbReference>
<evidence type="ECO:0000313" key="6">
    <source>
        <dbReference type="EMBL" id="MBS5519216.1"/>
    </source>
</evidence>
<feature type="transmembrane region" description="Helical" evidence="5">
    <location>
        <begin position="75"/>
        <end position="97"/>
    </location>
</feature>
<feature type="transmembrane region" description="Helical" evidence="5">
    <location>
        <begin position="221"/>
        <end position="247"/>
    </location>
</feature>
<feature type="transmembrane region" description="Helical" evidence="5">
    <location>
        <begin position="267"/>
        <end position="294"/>
    </location>
</feature>
<sequence>MKESNLSVLLGAAFLMATSAIGPGFLTQTTVFTSQLKGSFGFVILVTILIHAITQLNVWRIIAVSKKPGQDIANAVLPGLGYFVSALVVAGGLAFNIGNIGGAGLGMNVLFGISPVAGALISTVIAVFIFLNKEAGRLMDRFAQIVGGLMVLLTIYVAFTSHPPIGLALSNTFMPEKIDVMSIVTLVGGSVGGYITFAGGHRLLDAGISGEENLDQVNRSSLMGIGITSLMRILLFLAALGVIAQGLTLDPKNPPASVFQLAVGDVGYKIFGIVMWSAAITSVVGCAYTSVSFIRTFSPVFEKYHRYLIIAFIIFSSFIFSFIGRPVTVLVVVGALNGLILPIVLGALLLAARKKSIVGSYQHSSFLFYAGWGVFLVMLYMAGQTVMKMLPKVLG</sequence>
<comment type="subcellular location">
    <subcellularLocation>
        <location evidence="1">Membrane</location>
        <topology evidence="1">Multi-pass membrane protein</topology>
    </subcellularLocation>
</comment>
<evidence type="ECO:0000256" key="3">
    <source>
        <dbReference type="ARBA" id="ARBA00022989"/>
    </source>
</evidence>